<evidence type="ECO:0000256" key="2">
    <source>
        <dbReference type="ARBA" id="ARBA00023043"/>
    </source>
</evidence>
<dbReference type="InterPro" id="IPR036770">
    <property type="entry name" value="Ankyrin_rpt-contain_sf"/>
</dbReference>
<reference evidence="3" key="1">
    <citation type="submission" date="2023-10" db="EMBL/GenBank/DDBJ databases">
        <authorList>
            <person name="Chen Y."/>
            <person name="Shah S."/>
            <person name="Dougan E. K."/>
            <person name="Thang M."/>
            <person name="Chan C."/>
        </authorList>
    </citation>
    <scope>NUCLEOTIDE SEQUENCE [LARGE SCALE GENOMIC DNA]</scope>
</reference>
<sequence length="278" mass="29491">MCYKMGILDVRVGRAPPRRGHIVLVCPCASQAGPILARSWSFEAASGVARSGAWEACLPDPPSLHALLRPFSRRAAGAAADEDAPSQRAGPRRAAALCRAAGPAPFAAAFVLLARRPAAAEEPQQLGRADEECASVENMRRSPLIVAARCGLVDVAWLIARWCSPEGLNHQDAMGCSALRYAIVNKDHRTCQCLLRFPGLDPELPDRRGDTALLQAVGANAPAVCRLLLARRADAAHASRGQTALDLAEALGYEGCAAALRECGAPRSSRRQRPPPVS</sequence>
<accession>A0ABN9YBR5</accession>
<proteinExistence type="predicted"/>
<dbReference type="Pfam" id="PF12796">
    <property type="entry name" value="Ank_2"/>
    <property type="match status" value="1"/>
</dbReference>
<dbReference type="EMBL" id="CAUYUJ010022218">
    <property type="protein sequence ID" value="CAK0909569.1"/>
    <property type="molecule type" value="Genomic_DNA"/>
</dbReference>
<dbReference type="SMART" id="SM00248">
    <property type="entry name" value="ANK"/>
    <property type="match status" value="3"/>
</dbReference>
<dbReference type="PANTHER" id="PTHR24198">
    <property type="entry name" value="ANKYRIN REPEAT AND PROTEIN KINASE DOMAIN-CONTAINING PROTEIN"/>
    <property type="match status" value="1"/>
</dbReference>
<keyword evidence="4" id="KW-1185">Reference proteome</keyword>
<dbReference type="SUPFAM" id="SSF48403">
    <property type="entry name" value="Ankyrin repeat"/>
    <property type="match status" value="1"/>
</dbReference>
<evidence type="ECO:0000256" key="1">
    <source>
        <dbReference type="ARBA" id="ARBA00022737"/>
    </source>
</evidence>
<protein>
    <submittedName>
        <fullName evidence="3">Uncharacterized protein</fullName>
    </submittedName>
</protein>
<comment type="caution">
    <text evidence="3">The sequence shown here is derived from an EMBL/GenBank/DDBJ whole genome shotgun (WGS) entry which is preliminary data.</text>
</comment>
<dbReference type="Gene3D" id="1.25.40.20">
    <property type="entry name" value="Ankyrin repeat-containing domain"/>
    <property type="match status" value="1"/>
</dbReference>
<dbReference type="InterPro" id="IPR002110">
    <property type="entry name" value="Ankyrin_rpt"/>
</dbReference>
<keyword evidence="2" id="KW-0040">ANK repeat</keyword>
<dbReference type="Proteomes" id="UP001189429">
    <property type="component" value="Unassembled WGS sequence"/>
</dbReference>
<gene>
    <name evidence="3" type="ORF">PCOR1329_LOCUS83944</name>
</gene>
<organism evidence="3 4">
    <name type="scientific">Prorocentrum cordatum</name>
    <dbReference type="NCBI Taxonomy" id="2364126"/>
    <lineage>
        <taxon>Eukaryota</taxon>
        <taxon>Sar</taxon>
        <taxon>Alveolata</taxon>
        <taxon>Dinophyceae</taxon>
        <taxon>Prorocentrales</taxon>
        <taxon>Prorocentraceae</taxon>
        <taxon>Prorocentrum</taxon>
    </lineage>
</organism>
<evidence type="ECO:0000313" key="4">
    <source>
        <dbReference type="Proteomes" id="UP001189429"/>
    </source>
</evidence>
<evidence type="ECO:0000313" key="3">
    <source>
        <dbReference type="EMBL" id="CAK0909569.1"/>
    </source>
</evidence>
<name>A0ABN9YBR5_9DINO</name>
<keyword evidence="1" id="KW-0677">Repeat</keyword>
<dbReference type="PANTHER" id="PTHR24198:SF165">
    <property type="entry name" value="ANKYRIN REPEAT-CONTAINING PROTEIN-RELATED"/>
    <property type="match status" value="1"/>
</dbReference>